<keyword evidence="1" id="KW-0472">Membrane</keyword>
<comment type="caution">
    <text evidence="2">The sequence shown here is derived from an EMBL/GenBank/DDBJ whole genome shotgun (WGS) entry which is preliminary data.</text>
</comment>
<name>A0ABR8T388_9BACL</name>
<evidence type="ECO:0000313" key="3">
    <source>
        <dbReference type="Proteomes" id="UP000608071"/>
    </source>
</evidence>
<feature type="transmembrane region" description="Helical" evidence="1">
    <location>
        <begin position="109"/>
        <end position="129"/>
    </location>
</feature>
<keyword evidence="1" id="KW-1133">Transmembrane helix</keyword>
<evidence type="ECO:0000313" key="2">
    <source>
        <dbReference type="EMBL" id="MBD7970221.1"/>
    </source>
</evidence>
<accession>A0ABR8T388</accession>
<feature type="transmembrane region" description="Helical" evidence="1">
    <location>
        <begin position="243"/>
        <end position="270"/>
    </location>
</feature>
<organism evidence="2 3">
    <name type="scientific">Paenibacillus gallinarum</name>
    <dbReference type="NCBI Taxonomy" id="2762232"/>
    <lineage>
        <taxon>Bacteria</taxon>
        <taxon>Bacillati</taxon>
        <taxon>Bacillota</taxon>
        <taxon>Bacilli</taxon>
        <taxon>Bacillales</taxon>
        <taxon>Paenibacillaceae</taxon>
        <taxon>Paenibacillus</taxon>
    </lineage>
</organism>
<reference evidence="2 3" key="1">
    <citation type="submission" date="2020-08" db="EMBL/GenBank/DDBJ databases">
        <title>A Genomic Blueprint of the Chicken Gut Microbiome.</title>
        <authorList>
            <person name="Gilroy R."/>
            <person name="Ravi A."/>
            <person name="Getino M."/>
            <person name="Pursley I."/>
            <person name="Horton D.L."/>
            <person name="Alikhan N.-F."/>
            <person name="Baker D."/>
            <person name="Gharbi K."/>
            <person name="Hall N."/>
            <person name="Watson M."/>
            <person name="Adriaenssens E.M."/>
            <person name="Foster-Nyarko E."/>
            <person name="Jarju S."/>
            <person name="Secka A."/>
            <person name="Antonio M."/>
            <person name="Oren A."/>
            <person name="Chaudhuri R."/>
            <person name="La Ragione R.M."/>
            <person name="Hildebrand F."/>
            <person name="Pallen M.J."/>
        </authorList>
    </citation>
    <scope>NUCLEOTIDE SEQUENCE [LARGE SCALE GENOMIC DNA]</scope>
    <source>
        <strain evidence="2 3">Sa2BVA9</strain>
    </source>
</reference>
<dbReference type="Proteomes" id="UP000608071">
    <property type="component" value="Unassembled WGS sequence"/>
</dbReference>
<gene>
    <name evidence="2" type="ORF">H9647_19335</name>
</gene>
<dbReference type="RefSeq" id="WP_191803047.1">
    <property type="nucleotide sequence ID" value="NZ_JACSQL010000010.1"/>
</dbReference>
<evidence type="ECO:0000256" key="1">
    <source>
        <dbReference type="SAM" id="Phobius"/>
    </source>
</evidence>
<feature type="transmembrane region" description="Helical" evidence="1">
    <location>
        <begin position="149"/>
        <end position="167"/>
    </location>
</feature>
<feature type="transmembrane region" description="Helical" evidence="1">
    <location>
        <begin position="179"/>
        <end position="201"/>
    </location>
</feature>
<proteinExistence type="predicted"/>
<protein>
    <submittedName>
        <fullName evidence="2">Zinc ribbon domain-containing protein</fullName>
    </submittedName>
</protein>
<dbReference type="EMBL" id="JACSQL010000010">
    <property type="protein sequence ID" value="MBD7970221.1"/>
    <property type="molecule type" value="Genomic_DNA"/>
</dbReference>
<keyword evidence="1" id="KW-0812">Transmembrane</keyword>
<keyword evidence="3" id="KW-1185">Reference proteome</keyword>
<feature type="transmembrane region" description="Helical" evidence="1">
    <location>
        <begin position="207"/>
        <end position="231"/>
    </location>
</feature>
<sequence>MRCENCGYENGQGAYCAECGAASRRRITNPSHADSNEEARFSTQDGYRDSVTRGGQVAAEGRANPLQSLGQNERVQQAAEVSRQYLSFFVKALIRPYQTMRNVQPAHALHSYITMSLISILTALFSMLVLNRVSFGYGASFMSGFMKPLLFTGITLLVGLAIVYGMTKLYRTKADFKQVAAGYGTLLIPSVASILLANLLFMVHLTTLSLVLMGIAFLIAFVAVNISIFTYPVLQKNHQTVDVTYALIIANLILFYLIYKIVSSIVMSVLGGMMASFL</sequence>